<accession>A0ABP0K8R8</accession>
<evidence type="ECO:0000313" key="2">
    <source>
        <dbReference type="EMBL" id="CAK9023206.1"/>
    </source>
</evidence>
<organism evidence="2 3">
    <name type="scientific">Durusdinium trenchii</name>
    <dbReference type="NCBI Taxonomy" id="1381693"/>
    <lineage>
        <taxon>Eukaryota</taxon>
        <taxon>Sar</taxon>
        <taxon>Alveolata</taxon>
        <taxon>Dinophyceae</taxon>
        <taxon>Suessiales</taxon>
        <taxon>Symbiodiniaceae</taxon>
        <taxon>Durusdinium</taxon>
    </lineage>
</organism>
<feature type="compositionally biased region" description="Basic and acidic residues" evidence="1">
    <location>
        <begin position="54"/>
        <end position="109"/>
    </location>
</feature>
<protein>
    <submittedName>
        <fullName evidence="2">Uncharacterized protein</fullName>
    </submittedName>
</protein>
<dbReference type="EMBL" id="CAXAMM010010369">
    <property type="protein sequence ID" value="CAK9023206.1"/>
    <property type="molecule type" value="Genomic_DNA"/>
</dbReference>
<evidence type="ECO:0000313" key="3">
    <source>
        <dbReference type="Proteomes" id="UP001642464"/>
    </source>
</evidence>
<dbReference type="Proteomes" id="UP001642464">
    <property type="component" value="Unassembled WGS sequence"/>
</dbReference>
<comment type="caution">
    <text evidence="2">The sequence shown here is derived from an EMBL/GenBank/DDBJ whole genome shotgun (WGS) entry which is preliminary data.</text>
</comment>
<feature type="compositionally biased region" description="Acidic residues" evidence="1">
    <location>
        <begin position="110"/>
        <end position="122"/>
    </location>
</feature>
<evidence type="ECO:0000256" key="1">
    <source>
        <dbReference type="SAM" id="MobiDB-lite"/>
    </source>
</evidence>
<reference evidence="2 3" key="1">
    <citation type="submission" date="2024-02" db="EMBL/GenBank/DDBJ databases">
        <authorList>
            <person name="Chen Y."/>
            <person name="Shah S."/>
            <person name="Dougan E. K."/>
            <person name="Thang M."/>
            <person name="Chan C."/>
        </authorList>
    </citation>
    <scope>NUCLEOTIDE SEQUENCE [LARGE SCALE GENOMIC DNA]</scope>
</reference>
<feature type="region of interest" description="Disordered" evidence="1">
    <location>
        <begin position="43"/>
        <end position="124"/>
    </location>
</feature>
<sequence length="324" mass="37064">MGKRRLEEPDESDLPLEGQLALLQVDYEVMKVENRELRKRLMKALRAPKPAPLRAKEAPKEKVRQKGVKEKEKMEKERVKEKPKEKAKEKPKENEQTRRGERPIEKEAPKEDEEEDEAEEEAPPGMNAVMLANAQMEVYNQPIPADLPKEKRAALVEEKLKSFMDFFHDSVQVLDLKSDKTILKGKIFGKRYGCVFRESGEDLQGQSTKRFYFDSKSPTYCLDFEAHDSLVTAMAGTPPDGRLGLREARSERLVVLYEEKGGKISRMWLRPDTENLGADPKAGEEELMASEVYQSFAAKLKELKGSDDLGERIFHNYHDVPTVG</sequence>
<name>A0ABP0K8R8_9DINO</name>
<proteinExistence type="predicted"/>
<gene>
    <name evidence="2" type="ORF">SCF082_LOCUS16119</name>
</gene>
<keyword evidence="3" id="KW-1185">Reference proteome</keyword>